<evidence type="ECO:0000313" key="3">
    <source>
        <dbReference type="Proteomes" id="UP001189429"/>
    </source>
</evidence>
<dbReference type="EMBL" id="CAUYUJ010019876">
    <property type="protein sequence ID" value="CAK0894288.1"/>
    <property type="molecule type" value="Genomic_DNA"/>
</dbReference>
<comment type="caution">
    <text evidence="2">The sequence shown here is derived from an EMBL/GenBank/DDBJ whole genome shotgun (WGS) entry which is preliminary data.</text>
</comment>
<feature type="compositionally biased region" description="Basic residues" evidence="1">
    <location>
        <begin position="114"/>
        <end position="130"/>
    </location>
</feature>
<organism evidence="2 3">
    <name type="scientific">Prorocentrum cordatum</name>
    <dbReference type="NCBI Taxonomy" id="2364126"/>
    <lineage>
        <taxon>Eukaryota</taxon>
        <taxon>Sar</taxon>
        <taxon>Alveolata</taxon>
        <taxon>Dinophyceae</taxon>
        <taxon>Prorocentrales</taxon>
        <taxon>Prorocentraceae</taxon>
        <taxon>Prorocentrum</taxon>
    </lineage>
</organism>
<keyword evidence="3" id="KW-1185">Reference proteome</keyword>
<accession>A0ABN9X4K6</accession>
<evidence type="ECO:0000313" key="2">
    <source>
        <dbReference type="EMBL" id="CAK0894288.1"/>
    </source>
</evidence>
<reference evidence="2" key="1">
    <citation type="submission" date="2023-10" db="EMBL/GenBank/DDBJ databases">
        <authorList>
            <person name="Chen Y."/>
            <person name="Shah S."/>
            <person name="Dougan E. K."/>
            <person name="Thang M."/>
            <person name="Chan C."/>
        </authorList>
    </citation>
    <scope>NUCLEOTIDE SEQUENCE [LARGE SCALE GENOMIC DNA]</scope>
</reference>
<gene>
    <name evidence="2" type="ORF">PCOR1329_LOCUS73367</name>
</gene>
<evidence type="ECO:0000256" key="1">
    <source>
        <dbReference type="SAM" id="MobiDB-lite"/>
    </source>
</evidence>
<proteinExistence type="predicted"/>
<dbReference type="Proteomes" id="UP001189429">
    <property type="component" value="Unassembled WGS sequence"/>
</dbReference>
<feature type="non-terminal residue" evidence="2">
    <location>
        <position position="1"/>
    </location>
</feature>
<name>A0ABN9X4K6_9DINO</name>
<feature type="region of interest" description="Disordered" evidence="1">
    <location>
        <begin position="105"/>
        <end position="130"/>
    </location>
</feature>
<feature type="region of interest" description="Disordered" evidence="1">
    <location>
        <begin position="1"/>
        <end position="21"/>
    </location>
</feature>
<sequence>GGLRPPGGRRRAGAAPAAGEICRRQEAAPGEPPRPAAAMLANQNLMIQVMEMSHGNIGSVLALVSKACGKLGLEDVGAECEQTREALKDMESMFATLRDASTGDLSKVLDDVKKRARQPLRPQRRGGRGP</sequence>
<protein>
    <submittedName>
        <fullName evidence="2">Uncharacterized protein</fullName>
    </submittedName>
</protein>